<dbReference type="Proteomes" id="UP000001317">
    <property type="component" value="Chromosome"/>
</dbReference>
<dbReference type="eggNOG" id="ENOG502ZQQN">
    <property type="taxonomic scope" value="Bacteria"/>
</dbReference>
<keyword evidence="2" id="KW-1185">Reference proteome</keyword>
<proteinExistence type="predicted"/>
<gene>
    <name evidence="1" type="ordered locus">Shal_3245</name>
</gene>
<sequence length="114" mass="12770">MDMEQSIMKKQLAVIALVSLSVVGCSSSNYEKEQTSAPYIGEGNKGYESLYHYGYYRGCKNAYVIKLQKTELYDSVKKDTALDGLDRFDSGWEAGQKACEDGVPRSMYNLQANK</sequence>
<dbReference type="AlphaFoldDB" id="B0TR61"/>
<dbReference type="EMBL" id="CP000931">
    <property type="protein sequence ID" value="ABZ77792.1"/>
    <property type="molecule type" value="Genomic_DNA"/>
</dbReference>
<name>B0TR61_SHEHH</name>
<dbReference type="KEGG" id="shl:Shal_3245"/>
<reference evidence="1" key="1">
    <citation type="submission" date="2008-01" db="EMBL/GenBank/DDBJ databases">
        <title>Complete sequence of Shewanella halifaxensis HAW-EB4.</title>
        <authorList>
            <consortium name="US DOE Joint Genome Institute"/>
            <person name="Copeland A."/>
            <person name="Lucas S."/>
            <person name="Lapidus A."/>
            <person name="Glavina del Rio T."/>
            <person name="Dalin E."/>
            <person name="Tice H."/>
            <person name="Bruce D."/>
            <person name="Goodwin L."/>
            <person name="Pitluck S."/>
            <person name="Sims D."/>
            <person name="Brettin T."/>
            <person name="Detter J.C."/>
            <person name="Han C."/>
            <person name="Kuske C.R."/>
            <person name="Schmutz J."/>
            <person name="Larimer F."/>
            <person name="Land M."/>
            <person name="Hauser L."/>
            <person name="Kyrpides N."/>
            <person name="Kim E."/>
            <person name="Zhao J.-S."/>
            <person name="Richardson P."/>
        </authorList>
    </citation>
    <scope>NUCLEOTIDE SEQUENCE [LARGE SCALE GENOMIC DNA]</scope>
    <source>
        <strain evidence="1">HAW-EB4</strain>
    </source>
</reference>
<accession>B0TR61</accession>
<organism evidence="1 2">
    <name type="scientific">Shewanella halifaxensis (strain HAW-EB4)</name>
    <dbReference type="NCBI Taxonomy" id="458817"/>
    <lineage>
        <taxon>Bacteria</taxon>
        <taxon>Pseudomonadati</taxon>
        <taxon>Pseudomonadota</taxon>
        <taxon>Gammaproteobacteria</taxon>
        <taxon>Alteromonadales</taxon>
        <taxon>Shewanellaceae</taxon>
        <taxon>Shewanella</taxon>
    </lineage>
</organism>
<evidence type="ECO:0000313" key="1">
    <source>
        <dbReference type="EMBL" id="ABZ77792.1"/>
    </source>
</evidence>
<dbReference type="HOGENOM" id="CLU_2194502_0_0_6"/>
<evidence type="ECO:0000313" key="2">
    <source>
        <dbReference type="Proteomes" id="UP000001317"/>
    </source>
</evidence>
<protein>
    <submittedName>
        <fullName evidence="1">Uncharacterized protein</fullName>
    </submittedName>
</protein>